<protein>
    <submittedName>
        <fullName evidence="1">Putative tail protein</fullName>
    </submittedName>
</protein>
<gene>
    <name evidence="1" type="ORF">MM415A00564_0020</name>
</gene>
<name>A0A6M3KGX9_9ZZZZ</name>
<proteinExistence type="predicted"/>
<sequence length="596" mass="61686">MRPPSDTKTLWEQIEEFDAGSTFVPESVSAPRPIAAQALVGLSGVARADHTHAGVGMITDGTSIVRGDVTLETDDGITITFDEEDRKLTWSVDDDFLMADEDEDITGAWNFHADIAVTGIWPTQTSPTAEVPVYGSLDVQGTLYADVIEASSQSPSGYIAINSAIGSNLTIADGFSLVLSDTTAEDDGVILKGSNRFLHNFHHPTGGTAIPTGKNTFLGETAGNFTMGSTATSTFHASYNTGAGHGVLAALTTGFSDTAVGVRALEAETTGDYDTAIGYACLSGAVGTSGNTAVGGGSMSNLVIGDYNTSVGYGSLLGLRLTVASDYNVALGYNAGRNYGSGSGIATTLNDCVFLGSDSRPAADNEENEIVIGYGSRGQGSNTTVIGNTSITDAYINGILHLPDGLVVDKIIPYSASPETDIVLGHNTYVDGELTVEAAANFVDVNVSGTLTLAGALTFDTFAGDLTVTGDVVVDKIRPYSSSPTVDIVLGHNTLVDGELTVDAALNMGAFIVDQTTTVGSETELGVFEGSTKLAVFGTGTYLVGVSSEAGQFRMKESSSHPGMGAAGGYGYLYTMADNKLYFTDGAGVQHEVQFV</sequence>
<dbReference type="EMBL" id="MT142452">
    <property type="protein sequence ID" value="QJA81247.1"/>
    <property type="molecule type" value="Genomic_DNA"/>
</dbReference>
<accession>A0A6M3KGX9</accession>
<dbReference type="AlphaFoldDB" id="A0A6M3KGX9"/>
<organism evidence="1">
    <name type="scientific">viral metagenome</name>
    <dbReference type="NCBI Taxonomy" id="1070528"/>
    <lineage>
        <taxon>unclassified sequences</taxon>
        <taxon>metagenomes</taxon>
        <taxon>organismal metagenomes</taxon>
    </lineage>
</organism>
<evidence type="ECO:0000313" key="1">
    <source>
        <dbReference type="EMBL" id="QJA81247.1"/>
    </source>
</evidence>
<reference evidence="1" key="1">
    <citation type="submission" date="2020-03" db="EMBL/GenBank/DDBJ databases">
        <title>The deep terrestrial virosphere.</title>
        <authorList>
            <person name="Holmfeldt K."/>
            <person name="Nilsson E."/>
            <person name="Simone D."/>
            <person name="Lopez-Fernandez M."/>
            <person name="Wu X."/>
            <person name="de Brujin I."/>
            <person name="Lundin D."/>
            <person name="Andersson A."/>
            <person name="Bertilsson S."/>
            <person name="Dopson M."/>
        </authorList>
    </citation>
    <scope>NUCLEOTIDE SEQUENCE</scope>
    <source>
        <strain evidence="1">MM415A00564</strain>
    </source>
</reference>